<gene>
    <name evidence="2" type="ORF">DB313_06265</name>
</gene>
<dbReference type="AlphaFoldDB" id="A0A386PNT5"/>
<dbReference type="EMBL" id="CP028891">
    <property type="protein sequence ID" value="AYE37104.1"/>
    <property type="molecule type" value="Genomic_DNA"/>
</dbReference>
<keyword evidence="2" id="KW-0614">Plasmid</keyword>
<name>A0A386PNT5_9SPIR</name>
<dbReference type="Pfam" id="PF13029">
    <property type="entry name" value="DUF3890"/>
    <property type="match status" value="1"/>
</dbReference>
<feature type="domain" description="DUF3890" evidence="1">
    <location>
        <begin position="10"/>
        <end position="67"/>
    </location>
</feature>
<evidence type="ECO:0000313" key="3">
    <source>
        <dbReference type="Proteomes" id="UP000275571"/>
    </source>
</evidence>
<accession>A0A386PNT5</accession>
<organism evidence="2 3">
    <name type="scientific">Borrelia turcica IST7</name>
    <dbReference type="NCBI Taxonomy" id="1104446"/>
    <lineage>
        <taxon>Bacteria</taxon>
        <taxon>Pseudomonadati</taxon>
        <taxon>Spirochaetota</taxon>
        <taxon>Spirochaetia</taxon>
        <taxon>Spirochaetales</taxon>
        <taxon>Borreliaceae</taxon>
        <taxon>Borrelia</taxon>
    </lineage>
</organism>
<evidence type="ECO:0000313" key="2">
    <source>
        <dbReference type="EMBL" id="AYE37104.1"/>
    </source>
</evidence>
<keyword evidence="3" id="KW-1185">Reference proteome</keyword>
<protein>
    <recommendedName>
        <fullName evidence="1">DUF3890 domain-containing protein</fullName>
    </recommendedName>
</protein>
<dbReference type="RefSeq" id="WP_120105024.1">
    <property type="nucleotide sequence ID" value="NZ_CP028891.1"/>
</dbReference>
<dbReference type="InterPro" id="IPR024988">
    <property type="entry name" value="DUF3890"/>
</dbReference>
<dbReference type="OrthoDB" id="350668at2"/>
<evidence type="ECO:0000259" key="1">
    <source>
        <dbReference type="Pfam" id="PF13029"/>
    </source>
</evidence>
<proteinExistence type="predicted"/>
<sequence>MSSDTENAELKDFYKKILALLSIKEAEVAFDSFMAYTELLNIILETHGVELAKLTKSHLFLLLYYFLGCELKKRGIMTEFEFEKIKKEKFNELEIEYNPTPIPTNIGDTANKKNFCGLFDSFLEKLKKQTKTPSCIGVVK</sequence>
<dbReference type="KEGG" id="btur:DB313_06265"/>
<geneLocation type="plasmid" evidence="2 3">
    <name>lp27</name>
</geneLocation>
<dbReference type="Proteomes" id="UP000275571">
    <property type="component" value="Plasmid lp27"/>
</dbReference>
<reference evidence="2 3" key="1">
    <citation type="journal article" date="2018" name="Infect. Genet. Evol.">
        <title>Genome-wide analysis of Borrelia turcica and 'Candidatus Borrelia tachyglossi' shows relapsing fever-like genomes with unique genomic links to Lyme disease Borrelia.</title>
        <authorList>
            <person name="Gofton A.W."/>
            <person name="Margos G."/>
            <person name="Fingerle V."/>
            <person name="Hepner S."/>
            <person name="Loh S.M."/>
            <person name="Ryan U."/>
            <person name="Irwin P."/>
            <person name="Oskam C.L."/>
        </authorList>
    </citation>
    <scope>NUCLEOTIDE SEQUENCE [LARGE SCALE GENOMIC DNA]</scope>
    <source>
        <strain evidence="2 3">IST7</strain>
        <plasmid evidence="2">lp27</plasmid>
    </source>
</reference>